<dbReference type="HOGENOM" id="CLU_2174879_0_0_1"/>
<reference evidence="2" key="2">
    <citation type="submission" date="2013-04" db="UniProtKB">
        <authorList>
            <consortium name="EnsemblPlants"/>
        </authorList>
    </citation>
    <scope>IDENTIFICATION</scope>
</reference>
<feature type="transmembrane region" description="Helical" evidence="1">
    <location>
        <begin position="56"/>
        <end position="76"/>
    </location>
</feature>
<name>J3LQW7_ORYBR</name>
<proteinExistence type="predicted"/>
<dbReference type="AlphaFoldDB" id="J3LQW7"/>
<dbReference type="EnsemblPlants" id="OB03G34430.1">
    <property type="protein sequence ID" value="OB03G34430.1"/>
    <property type="gene ID" value="OB03G34430"/>
</dbReference>
<evidence type="ECO:0000313" key="2">
    <source>
        <dbReference type="EnsemblPlants" id="OB03G34430.1"/>
    </source>
</evidence>
<keyword evidence="3" id="KW-1185">Reference proteome</keyword>
<keyword evidence="1" id="KW-0472">Membrane</keyword>
<dbReference type="Proteomes" id="UP000006038">
    <property type="component" value="Chromosome 3"/>
</dbReference>
<keyword evidence="1" id="KW-0812">Transmembrane</keyword>
<organism evidence="2">
    <name type="scientific">Oryza brachyantha</name>
    <name type="common">malo sina</name>
    <dbReference type="NCBI Taxonomy" id="4533"/>
    <lineage>
        <taxon>Eukaryota</taxon>
        <taxon>Viridiplantae</taxon>
        <taxon>Streptophyta</taxon>
        <taxon>Embryophyta</taxon>
        <taxon>Tracheophyta</taxon>
        <taxon>Spermatophyta</taxon>
        <taxon>Magnoliopsida</taxon>
        <taxon>Liliopsida</taxon>
        <taxon>Poales</taxon>
        <taxon>Poaceae</taxon>
        <taxon>BOP clade</taxon>
        <taxon>Oryzoideae</taxon>
        <taxon>Oryzeae</taxon>
        <taxon>Oryzinae</taxon>
        <taxon>Oryza</taxon>
    </lineage>
</organism>
<sequence length="110" mass="12448">MYSLCCLLIVSDALYMCMSVHVSIYTILLHVIPLSISVRMHVLCIISLSDVHCRHIFVPAALLVVYKFFPATFSPFTPTLSHSYLKRCSTYGARTVFPPSQNIRGSYIFL</sequence>
<keyword evidence="1" id="KW-1133">Transmembrane helix</keyword>
<reference evidence="2" key="1">
    <citation type="journal article" date="2013" name="Nat. Commun.">
        <title>Whole-genome sequencing of Oryza brachyantha reveals mechanisms underlying Oryza genome evolution.</title>
        <authorList>
            <person name="Chen J."/>
            <person name="Huang Q."/>
            <person name="Gao D."/>
            <person name="Wang J."/>
            <person name="Lang Y."/>
            <person name="Liu T."/>
            <person name="Li B."/>
            <person name="Bai Z."/>
            <person name="Luis Goicoechea J."/>
            <person name="Liang C."/>
            <person name="Chen C."/>
            <person name="Zhang W."/>
            <person name="Sun S."/>
            <person name="Liao Y."/>
            <person name="Zhang X."/>
            <person name="Yang L."/>
            <person name="Song C."/>
            <person name="Wang M."/>
            <person name="Shi J."/>
            <person name="Liu G."/>
            <person name="Liu J."/>
            <person name="Zhou H."/>
            <person name="Zhou W."/>
            <person name="Yu Q."/>
            <person name="An N."/>
            <person name="Chen Y."/>
            <person name="Cai Q."/>
            <person name="Wang B."/>
            <person name="Liu B."/>
            <person name="Min J."/>
            <person name="Huang Y."/>
            <person name="Wu H."/>
            <person name="Li Z."/>
            <person name="Zhang Y."/>
            <person name="Yin Y."/>
            <person name="Song W."/>
            <person name="Jiang J."/>
            <person name="Jackson S.A."/>
            <person name="Wing R.A."/>
            <person name="Wang J."/>
            <person name="Chen M."/>
        </authorList>
    </citation>
    <scope>NUCLEOTIDE SEQUENCE [LARGE SCALE GENOMIC DNA]</scope>
    <source>
        <strain evidence="2">cv. IRGC 101232</strain>
    </source>
</reference>
<protein>
    <submittedName>
        <fullName evidence="2">Uncharacterized protein</fullName>
    </submittedName>
</protein>
<accession>J3LQW7</accession>
<evidence type="ECO:0000313" key="3">
    <source>
        <dbReference type="Proteomes" id="UP000006038"/>
    </source>
</evidence>
<evidence type="ECO:0000256" key="1">
    <source>
        <dbReference type="SAM" id="Phobius"/>
    </source>
</evidence>
<dbReference type="Gramene" id="OB03G34430.1">
    <property type="protein sequence ID" value="OB03G34430.1"/>
    <property type="gene ID" value="OB03G34430"/>
</dbReference>
<feature type="transmembrane region" description="Helical" evidence="1">
    <location>
        <begin position="23"/>
        <end position="44"/>
    </location>
</feature>